<dbReference type="GeneTree" id="ENSGT00940000156256"/>
<dbReference type="PROSITE" id="PS00292">
    <property type="entry name" value="CYCLINS"/>
    <property type="match status" value="1"/>
</dbReference>
<comment type="similarity">
    <text evidence="2">Belongs to the cyclin family. Cyclin E subfamily.</text>
</comment>
<evidence type="ECO:0000256" key="7">
    <source>
        <dbReference type="ARBA" id="ARBA00023306"/>
    </source>
</evidence>
<dbReference type="SMART" id="SM00385">
    <property type="entry name" value="CYCLIN"/>
    <property type="match status" value="1"/>
</dbReference>
<dbReference type="GO" id="GO:0051301">
    <property type="term" value="P:cell division"/>
    <property type="evidence" value="ECO:0007669"/>
    <property type="project" value="UniProtKB-KW"/>
</dbReference>
<dbReference type="InterPro" id="IPR039361">
    <property type="entry name" value="Cyclin"/>
</dbReference>
<dbReference type="InterPro" id="IPR006671">
    <property type="entry name" value="Cyclin_N"/>
</dbReference>
<dbReference type="FunFam" id="1.10.472.10:FF:000024">
    <property type="entry name" value="G1/S-specific cyclin-E1"/>
    <property type="match status" value="1"/>
</dbReference>
<keyword evidence="6" id="KW-0539">Nucleus</keyword>
<dbReference type="Proteomes" id="UP000694402">
    <property type="component" value="Unassembled WGS sequence"/>
</dbReference>
<evidence type="ECO:0000259" key="10">
    <source>
        <dbReference type="SMART" id="SM00385"/>
    </source>
</evidence>
<dbReference type="AlphaFoldDB" id="A0A8C8FCT3"/>
<evidence type="ECO:0000259" key="11">
    <source>
        <dbReference type="SMART" id="SM01332"/>
    </source>
</evidence>
<dbReference type="SUPFAM" id="SSF47954">
    <property type="entry name" value="Cyclin-like"/>
    <property type="match status" value="2"/>
</dbReference>
<dbReference type="Gene3D" id="1.10.472.10">
    <property type="entry name" value="Cyclin-like"/>
    <property type="match status" value="2"/>
</dbReference>
<dbReference type="Pfam" id="PF02984">
    <property type="entry name" value="Cyclin_C"/>
    <property type="match status" value="1"/>
</dbReference>
<keyword evidence="4" id="KW-0132">Cell division</keyword>
<dbReference type="InterPro" id="IPR013763">
    <property type="entry name" value="Cyclin-like_dom"/>
</dbReference>
<feature type="region of interest" description="Disordered" evidence="9">
    <location>
        <begin position="380"/>
        <end position="406"/>
    </location>
</feature>
<feature type="domain" description="Cyclin C-terminal" evidence="11">
    <location>
        <begin position="242"/>
        <end position="364"/>
    </location>
</feature>
<evidence type="ECO:0000256" key="3">
    <source>
        <dbReference type="ARBA" id="ARBA00022553"/>
    </source>
</evidence>
<reference evidence="12" key="1">
    <citation type="submission" date="2025-08" db="UniProtKB">
        <authorList>
            <consortium name="Ensembl"/>
        </authorList>
    </citation>
    <scope>IDENTIFICATION</scope>
</reference>
<dbReference type="Pfam" id="PF00134">
    <property type="entry name" value="Cyclin_N"/>
    <property type="match status" value="1"/>
</dbReference>
<feature type="domain" description="Cyclin-like" evidence="10">
    <location>
        <begin position="148"/>
        <end position="233"/>
    </location>
</feature>
<protein>
    <recommendedName>
        <fullName evidence="14">Cyclin N-terminal domain-containing protein</fullName>
    </recommendedName>
</protein>
<dbReference type="GO" id="GO:0005634">
    <property type="term" value="C:nucleus"/>
    <property type="evidence" value="ECO:0007669"/>
    <property type="project" value="UniProtKB-SubCell"/>
</dbReference>
<evidence type="ECO:0000256" key="8">
    <source>
        <dbReference type="RuleBase" id="RU000383"/>
    </source>
</evidence>
<organism evidence="12 13">
    <name type="scientific">Oncorhynchus tshawytscha</name>
    <name type="common">Chinook salmon</name>
    <name type="synonym">Salmo tshawytscha</name>
    <dbReference type="NCBI Taxonomy" id="74940"/>
    <lineage>
        <taxon>Eukaryota</taxon>
        <taxon>Metazoa</taxon>
        <taxon>Chordata</taxon>
        <taxon>Craniata</taxon>
        <taxon>Vertebrata</taxon>
        <taxon>Euteleostomi</taxon>
        <taxon>Actinopterygii</taxon>
        <taxon>Neopterygii</taxon>
        <taxon>Teleostei</taxon>
        <taxon>Protacanthopterygii</taxon>
        <taxon>Salmoniformes</taxon>
        <taxon>Salmonidae</taxon>
        <taxon>Salmoninae</taxon>
        <taxon>Oncorhynchus</taxon>
    </lineage>
</organism>
<proteinExistence type="inferred from homology"/>
<dbReference type="PANTHER" id="PTHR10177">
    <property type="entry name" value="CYCLINS"/>
    <property type="match status" value="1"/>
</dbReference>
<evidence type="ECO:0000256" key="2">
    <source>
        <dbReference type="ARBA" id="ARBA00007143"/>
    </source>
</evidence>
<keyword evidence="7" id="KW-0131">Cell cycle</keyword>
<dbReference type="InterPro" id="IPR048258">
    <property type="entry name" value="Cyclins_cyclin-box"/>
</dbReference>
<evidence type="ECO:0000256" key="9">
    <source>
        <dbReference type="SAM" id="MobiDB-lite"/>
    </source>
</evidence>
<dbReference type="Ensembl" id="ENSOTST00005034701.2">
    <property type="protein sequence ID" value="ENSOTSP00005032032.1"/>
    <property type="gene ID" value="ENSOTSG00005015082.2"/>
</dbReference>
<evidence type="ECO:0000313" key="13">
    <source>
        <dbReference type="Proteomes" id="UP000694402"/>
    </source>
</evidence>
<keyword evidence="5 8" id="KW-0195">Cyclin</keyword>
<dbReference type="SMART" id="SM01332">
    <property type="entry name" value="Cyclin_C"/>
    <property type="match status" value="1"/>
</dbReference>
<dbReference type="InterPro" id="IPR036915">
    <property type="entry name" value="Cyclin-like_sf"/>
</dbReference>
<evidence type="ECO:0008006" key="14">
    <source>
        <dbReference type="Google" id="ProtNLM"/>
    </source>
</evidence>
<keyword evidence="13" id="KW-1185">Reference proteome</keyword>
<reference evidence="12" key="2">
    <citation type="submission" date="2025-09" db="UniProtKB">
        <authorList>
            <consortium name="Ensembl"/>
        </authorList>
    </citation>
    <scope>IDENTIFICATION</scope>
</reference>
<name>A0A8C8FCT3_ONCTS</name>
<evidence type="ECO:0000256" key="6">
    <source>
        <dbReference type="ARBA" id="ARBA00023242"/>
    </source>
</evidence>
<gene>
    <name evidence="12" type="primary">CCNE1</name>
</gene>
<evidence type="ECO:0000256" key="1">
    <source>
        <dbReference type="ARBA" id="ARBA00004123"/>
    </source>
</evidence>
<accession>A0A8C8FCT3</accession>
<evidence type="ECO:0000313" key="12">
    <source>
        <dbReference type="Ensembl" id="ENSOTSP00005032032.1"/>
    </source>
</evidence>
<evidence type="ECO:0000256" key="5">
    <source>
        <dbReference type="ARBA" id="ARBA00023127"/>
    </source>
</evidence>
<keyword evidence="3" id="KW-0597">Phosphoprotein</keyword>
<dbReference type="InterPro" id="IPR004367">
    <property type="entry name" value="Cyclin_C-dom"/>
</dbReference>
<comment type="subcellular location">
    <subcellularLocation>
        <location evidence="1">Nucleus</location>
    </subcellularLocation>
</comment>
<sequence>LLWNFRENVESRTIDHEMPKETAVRSKKRKSDVASVNVLILPSSYPSPVQVCWNPESVHTIPCSRIPTPDNEVDQPVALNATGFSTQYTFKNIFVTPTRSSPLPVLCWASSDDVWNNLLKKDDTYSRDIHVMKKHPHLQPKMRAILLDWLMEVCEVYKLHRETFYLAQDYFDRFMATQSNVFKCTLQLIGISSLFIAAKMEEIYPPKVHQFAYVTDGACTEDDILCMELIIMKELKWRLSPLTPVSWLNIYMQVAYLKETEEVLIPQYPQTTFVQIAELLDLCVLDVKCLEFSYGVLAASALFHFSSLELVEKVSALKWSDVEECVRWMVPFAMSIREVGSSALRTFKGIPADDMHNIQTHASYLDWMAKACAYPQVDVDRSQSSPIPSGVLTPPPSSEKPEGTVS</sequence>
<evidence type="ECO:0000256" key="4">
    <source>
        <dbReference type="ARBA" id="ARBA00022618"/>
    </source>
</evidence>